<proteinExistence type="predicted"/>
<keyword evidence="5" id="KW-1185">Reference proteome</keyword>
<feature type="compositionally biased region" description="Pro residues" evidence="1">
    <location>
        <begin position="46"/>
        <end position="60"/>
    </location>
</feature>
<dbReference type="EMBL" id="JYIU01000038">
    <property type="protein sequence ID" value="KJL22694.1"/>
    <property type="molecule type" value="Genomic_DNA"/>
</dbReference>
<dbReference type="GeneID" id="94444783"/>
<keyword evidence="2" id="KW-0812">Transmembrane</keyword>
<organism evidence="4 5">
    <name type="scientific">Microbacterium foliorum</name>
    <dbReference type="NCBI Taxonomy" id="104336"/>
    <lineage>
        <taxon>Bacteria</taxon>
        <taxon>Bacillati</taxon>
        <taxon>Actinomycetota</taxon>
        <taxon>Actinomycetes</taxon>
        <taxon>Micrococcales</taxon>
        <taxon>Microbacteriaceae</taxon>
        <taxon>Microbacterium</taxon>
    </lineage>
</organism>
<dbReference type="Pfam" id="PF13559">
    <property type="entry name" value="DUF4129"/>
    <property type="match status" value="1"/>
</dbReference>
<evidence type="ECO:0000259" key="3">
    <source>
        <dbReference type="Pfam" id="PF13559"/>
    </source>
</evidence>
<dbReference type="KEGG" id="mfol:DXT68_10290"/>
<name>A0A0F0KQH8_9MICO</name>
<feature type="region of interest" description="Disordered" evidence="1">
    <location>
        <begin position="41"/>
        <end position="68"/>
    </location>
</feature>
<feature type="transmembrane region" description="Helical" evidence="2">
    <location>
        <begin position="82"/>
        <end position="107"/>
    </location>
</feature>
<evidence type="ECO:0000256" key="1">
    <source>
        <dbReference type="SAM" id="MobiDB-lite"/>
    </source>
</evidence>
<dbReference type="AlphaFoldDB" id="A0A0F0KQH8"/>
<evidence type="ECO:0000256" key="2">
    <source>
        <dbReference type="SAM" id="Phobius"/>
    </source>
</evidence>
<dbReference type="InterPro" id="IPR025403">
    <property type="entry name" value="TgpA-like_C"/>
</dbReference>
<feature type="domain" description="Protein-glutamine gamma-glutamyltransferase-like C-terminal" evidence="3">
    <location>
        <begin position="167"/>
        <end position="236"/>
    </location>
</feature>
<protein>
    <recommendedName>
        <fullName evidence="3">Protein-glutamine gamma-glutamyltransferase-like C-terminal domain-containing protein</fullName>
    </recommendedName>
</protein>
<accession>A0A0F0KQH8</accession>
<sequence>MPSDHPTADARRGVRRLGLVSAVAVLFLIVMIAAAIQGTPTFRPSDPVPPPSAQPVPTTMPGPTGLPEGIEIDPASSAVLRAAAGILVLLVAAGVIVLLVIITRALLRAWRNRPTERREGAEVAAEVSGAPAVPEPQVVVDAIRRGIAGALQAIDDRALPADAVIAAWVGLEESAADAGVARAPSETPGELALRIITRRSGIEAEASELLTLFERVRFGAHEATEAERRAARSALRRIEEVWR</sequence>
<dbReference type="Proteomes" id="UP000033572">
    <property type="component" value="Unassembled WGS sequence"/>
</dbReference>
<dbReference type="PATRIC" id="fig|104336.4.peg.1409"/>
<gene>
    <name evidence="4" type="ORF">RN50_01373</name>
</gene>
<reference evidence="4 5" key="1">
    <citation type="submission" date="2015-02" db="EMBL/GenBank/DDBJ databases">
        <title>Draft genome sequences of ten Microbacterium spp. with emphasis on heavy metal contaminated environments.</title>
        <authorList>
            <person name="Corretto E."/>
        </authorList>
    </citation>
    <scope>NUCLEOTIDE SEQUENCE [LARGE SCALE GENOMIC DNA]</scope>
    <source>
        <strain evidence="4 5">DSM 12966</strain>
    </source>
</reference>
<keyword evidence="2" id="KW-0472">Membrane</keyword>
<keyword evidence="2" id="KW-1133">Transmembrane helix</keyword>
<evidence type="ECO:0000313" key="4">
    <source>
        <dbReference type="EMBL" id="KJL22694.1"/>
    </source>
</evidence>
<feature type="transmembrane region" description="Helical" evidence="2">
    <location>
        <begin position="17"/>
        <end position="36"/>
    </location>
</feature>
<comment type="caution">
    <text evidence="4">The sequence shown here is derived from an EMBL/GenBank/DDBJ whole genome shotgun (WGS) entry which is preliminary data.</text>
</comment>
<evidence type="ECO:0000313" key="5">
    <source>
        <dbReference type="Proteomes" id="UP000033572"/>
    </source>
</evidence>
<dbReference type="RefSeq" id="WP_045253770.1">
    <property type="nucleotide sequence ID" value="NZ_CP031425.1"/>
</dbReference>